<evidence type="ECO:0000259" key="12">
    <source>
        <dbReference type="Pfam" id="PF01070"/>
    </source>
</evidence>
<comment type="function">
    <text evidence="11">Involved in the biosynthesis of isoprenoids. Catalyzes the 1,3-allylic rearrangement of the homoallylic substrate isopentenyl (IPP) to its allylic isomer, dimethylallyl diphosphate (DMAPP).</text>
</comment>
<keyword evidence="2 11" id="KW-0963">Cytoplasm</keyword>
<feature type="binding site" evidence="11">
    <location>
        <begin position="65"/>
        <end position="67"/>
    </location>
    <ligand>
        <name>FMN</name>
        <dbReference type="ChEBI" id="CHEBI:58210"/>
    </ligand>
</feature>
<dbReference type="GO" id="GO:0000287">
    <property type="term" value="F:magnesium ion binding"/>
    <property type="evidence" value="ECO:0007669"/>
    <property type="project" value="UniProtKB-UniRule"/>
</dbReference>
<evidence type="ECO:0000313" key="13">
    <source>
        <dbReference type="EMBL" id="MBS5519683.1"/>
    </source>
</evidence>
<evidence type="ECO:0000256" key="2">
    <source>
        <dbReference type="ARBA" id="ARBA00022490"/>
    </source>
</evidence>
<comment type="caution">
    <text evidence="13">The sequence shown here is derived from an EMBL/GenBank/DDBJ whole genome shotgun (WGS) entry which is preliminary data.</text>
</comment>
<comment type="cofactor">
    <cofactor evidence="1 11">
        <name>FMN</name>
        <dbReference type="ChEBI" id="CHEBI:58210"/>
    </cofactor>
</comment>
<feature type="binding site" evidence="11">
    <location>
        <position position="124"/>
    </location>
    <ligand>
        <name>FMN</name>
        <dbReference type="ChEBI" id="CHEBI:58210"/>
    </ligand>
</feature>
<dbReference type="Proteomes" id="UP000754226">
    <property type="component" value="Unassembled WGS sequence"/>
</dbReference>
<evidence type="ECO:0000256" key="7">
    <source>
        <dbReference type="ARBA" id="ARBA00022857"/>
    </source>
</evidence>
<dbReference type="GO" id="GO:0010181">
    <property type="term" value="F:FMN binding"/>
    <property type="evidence" value="ECO:0007669"/>
    <property type="project" value="UniProtKB-UniRule"/>
</dbReference>
<dbReference type="GO" id="GO:0070402">
    <property type="term" value="F:NADPH binding"/>
    <property type="evidence" value="ECO:0007669"/>
    <property type="project" value="UniProtKB-UniRule"/>
</dbReference>
<evidence type="ECO:0000256" key="6">
    <source>
        <dbReference type="ARBA" id="ARBA00022842"/>
    </source>
</evidence>
<comment type="subcellular location">
    <subcellularLocation>
        <location evidence="11">Cytoplasm</location>
    </subcellularLocation>
</comment>
<keyword evidence="6 11" id="KW-0460">Magnesium</keyword>
<organism evidence="13 14">
    <name type="scientific">Acidaminococcus intestini</name>
    <dbReference type="NCBI Taxonomy" id="187327"/>
    <lineage>
        <taxon>Bacteria</taxon>
        <taxon>Bacillati</taxon>
        <taxon>Bacillota</taxon>
        <taxon>Negativicutes</taxon>
        <taxon>Acidaminococcales</taxon>
        <taxon>Acidaminococcaceae</taxon>
        <taxon>Acidaminococcus</taxon>
    </lineage>
</organism>
<keyword evidence="5 11" id="KW-0479">Metal-binding</keyword>
<dbReference type="InterPro" id="IPR011179">
    <property type="entry name" value="IPdP_isomerase"/>
</dbReference>
<dbReference type="GO" id="GO:0005737">
    <property type="term" value="C:cytoplasm"/>
    <property type="evidence" value="ECO:0007669"/>
    <property type="project" value="UniProtKB-SubCell"/>
</dbReference>
<dbReference type="SMART" id="SM01240">
    <property type="entry name" value="IMPDH"/>
    <property type="match status" value="1"/>
</dbReference>
<dbReference type="GO" id="GO:0016491">
    <property type="term" value="F:oxidoreductase activity"/>
    <property type="evidence" value="ECO:0007669"/>
    <property type="project" value="InterPro"/>
</dbReference>
<evidence type="ECO:0000256" key="8">
    <source>
        <dbReference type="ARBA" id="ARBA00023229"/>
    </source>
</evidence>
<reference evidence="13" key="1">
    <citation type="submission" date="2021-02" db="EMBL/GenBank/DDBJ databases">
        <title>Infant gut strain persistence is associated with maternal origin, phylogeny, and functional potential including surface adhesion and iron acquisition.</title>
        <authorList>
            <person name="Lou Y.C."/>
        </authorList>
    </citation>
    <scope>NUCLEOTIDE SEQUENCE</scope>
    <source>
        <strain evidence="13">L3_106_000M1_dasL3_106_000M1_concoct_15</strain>
    </source>
</reference>
<evidence type="ECO:0000256" key="4">
    <source>
        <dbReference type="ARBA" id="ARBA00022643"/>
    </source>
</evidence>
<dbReference type="PANTHER" id="PTHR43665:SF1">
    <property type="entry name" value="ISOPENTENYL-DIPHOSPHATE DELTA-ISOMERASE"/>
    <property type="match status" value="1"/>
</dbReference>
<feature type="binding site" evidence="11">
    <location>
        <begin position="283"/>
        <end position="284"/>
    </location>
    <ligand>
        <name>FMN</name>
        <dbReference type="ChEBI" id="CHEBI:58210"/>
    </ligand>
</feature>
<evidence type="ECO:0000256" key="1">
    <source>
        <dbReference type="ARBA" id="ARBA00001917"/>
    </source>
</evidence>
<feature type="binding site" evidence="11">
    <location>
        <begin position="262"/>
        <end position="264"/>
    </location>
    <ligand>
        <name>FMN</name>
        <dbReference type="ChEBI" id="CHEBI:58210"/>
    </ligand>
</feature>
<comment type="cofactor">
    <cofactor evidence="11">
        <name>NADPH</name>
        <dbReference type="ChEBI" id="CHEBI:57783"/>
    </cofactor>
</comment>
<dbReference type="Gene3D" id="3.20.20.70">
    <property type="entry name" value="Aldolase class I"/>
    <property type="match status" value="1"/>
</dbReference>
<keyword evidence="3 11" id="KW-0285">Flavoprotein</keyword>
<dbReference type="EMBL" id="JAGZCZ010000005">
    <property type="protein sequence ID" value="MBS5519683.1"/>
    <property type="molecule type" value="Genomic_DNA"/>
</dbReference>
<sequence length="349" mass="37348">MKSRESRKLDHIRYALCIGDGPCASGFSDVHLLHHCLSGICRDEVELTCLLPGLPALTHPIIINAITGGADSVAKINESLAVVARETGSAMAVGSQFGAVRTGFHRDSYTIVRKCNPKGLIFANLSAFASVEQGKAAVDMICADALQIHLNPAQELAMEEGDRDFSKCLSHIEAMVQGVGVPVIVKETGCGMAQKEAQALLDVGVTVLDIGGAGGTNFPAIEHQRYPEGNEELAEWGIPTVISLLSVVEAAGWGNGVIASGGIRSALDVVKAQVLGASAVAMAGNLLQKLQQEGIEETIHFLRQLLKKVRDFYTLLGCRTYQDLQEAQFYLTGETAQAVSWLRKHDQNE</sequence>
<keyword evidence="7 11" id="KW-0521">NADP</keyword>
<comment type="cofactor">
    <cofactor evidence="11">
        <name>Mg(2+)</name>
        <dbReference type="ChEBI" id="CHEBI:18420"/>
    </cofactor>
</comment>
<dbReference type="InterPro" id="IPR013785">
    <property type="entry name" value="Aldolase_TIM"/>
</dbReference>
<feature type="binding site" evidence="11">
    <location>
        <position position="186"/>
    </location>
    <ligand>
        <name>FMN</name>
        <dbReference type="ChEBI" id="CHEBI:58210"/>
    </ligand>
</feature>
<evidence type="ECO:0000256" key="9">
    <source>
        <dbReference type="ARBA" id="ARBA00023235"/>
    </source>
</evidence>
<evidence type="ECO:0000256" key="10">
    <source>
        <dbReference type="ARBA" id="ARBA00025810"/>
    </source>
</evidence>
<name>A0A943I5E1_9FIRM</name>
<evidence type="ECO:0000313" key="14">
    <source>
        <dbReference type="Proteomes" id="UP000754226"/>
    </source>
</evidence>
<dbReference type="PANTHER" id="PTHR43665">
    <property type="entry name" value="ISOPENTENYL-DIPHOSPHATE DELTA-ISOMERASE"/>
    <property type="match status" value="1"/>
</dbReference>
<dbReference type="SUPFAM" id="SSF51395">
    <property type="entry name" value="FMN-linked oxidoreductases"/>
    <property type="match status" value="1"/>
</dbReference>
<keyword evidence="8 11" id="KW-0414">Isoprene biosynthesis</keyword>
<evidence type="ECO:0000256" key="5">
    <source>
        <dbReference type="ARBA" id="ARBA00022723"/>
    </source>
</evidence>
<dbReference type="NCBIfam" id="TIGR02151">
    <property type="entry name" value="IPP_isom_2"/>
    <property type="match status" value="1"/>
</dbReference>
<feature type="binding site" evidence="11">
    <location>
        <position position="95"/>
    </location>
    <ligand>
        <name>FMN</name>
        <dbReference type="ChEBI" id="CHEBI:58210"/>
    </ligand>
</feature>
<dbReference type="AlphaFoldDB" id="A0A943I5E1"/>
<evidence type="ECO:0000256" key="11">
    <source>
        <dbReference type="HAMAP-Rule" id="MF_00354"/>
    </source>
</evidence>
<feature type="binding site" evidence="11">
    <location>
        <begin position="7"/>
        <end position="8"/>
    </location>
    <ligand>
        <name>substrate</name>
    </ligand>
</feature>
<feature type="domain" description="FMN-dependent dehydrogenase" evidence="12">
    <location>
        <begin position="164"/>
        <end position="327"/>
    </location>
</feature>
<feature type="binding site" evidence="11">
    <location>
        <position position="154"/>
    </location>
    <ligand>
        <name>substrate</name>
    </ligand>
</feature>
<dbReference type="GO" id="GO:0004452">
    <property type="term" value="F:isopentenyl-diphosphate delta-isomerase activity"/>
    <property type="evidence" value="ECO:0007669"/>
    <property type="project" value="UniProtKB-UniRule"/>
</dbReference>
<comment type="caution">
    <text evidence="11">Lacks conserved residue(s) required for the propagation of feature annotation.</text>
</comment>
<gene>
    <name evidence="11 13" type="primary">fni</name>
    <name evidence="13" type="ORF">KHX13_05040</name>
</gene>
<comment type="subunit">
    <text evidence="10 11">Homooctamer. Dimer of tetramers.</text>
</comment>
<dbReference type="Pfam" id="PF01070">
    <property type="entry name" value="FMN_dh"/>
    <property type="match status" value="1"/>
</dbReference>
<dbReference type="GO" id="GO:0008299">
    <property type="term" value="P:isoprenoid biosynthetic process"/>
    <property type="evidence" value="ECO:0007669"/>
    <property type="project" value="UniProtKB-UniRule"/>
</dbReference>
<dbReference type="PIRSF" id="PIRSF003314">
    <property type="entry name" value="IPP_isomerase"/>
    <property type="match status" value="1"/>
</dbReference>
<comment type="catalytic activity">
    <reaction evidence="11">
        <text>isopentenyl diphosphate = dimethylallyl diphosphate</text>
        <dbReference type="Rhea" id="RHEA:23284"/>
        <dbReference type="ChEBI" id="CHEBI:57623"/>
        <dbReference type="ChEBI" id="CHEBI:128769"/>
        <dbReference type="EC" id="5.3.3.2"/>
    </reaction>
</comment>
<feature type="binding site" evidence="11">
    <location>
        <position position="155"/>
    </location>
    <ligand>
        <name>Mg(2+)</name>
        <dbReference type="ChEBI" id="CHEBI:18420"/>
    </ligand>
</feature>
<comment type="similarity">
    <text evidence="11">Belongs to the IPP isomerase type 2 family.</text>
</comment>
<dbReference type="InterPro" id="IPR000262">
    <property type="entry name" value="FMN-dep_DH"/>
</dbReference>
<feature type="binding site" evidence="11">
    <location>
        <position position="216"/>
    </location>
    <ligand>
        <name>FMN</name>
        <dbReference type="ChEBI" id="CHEBI:58210"/>
    </ligand>
</feature>
<keyword evidence="4 11" id="KW-0288">FMN</keyword>
<evidence type="ECO:0000256" key="3">
    <source>
        <dbReference type="ARBA" id="ARBA00022630"/>
    </source>
</evidence>
<dbReference type="EC" id="5.3.3.2" evidence="11"/>
<keyword evidence="9 11" id="KW-0413">Isomerase</keyword>
<proteinExistence type="inferred from homology"/>
<dbReference type="HAMAP" id="MF_00354">
    <property type="entry name" value="Idi_2"/>
    <property type="match status" value="1"/>
</dbReference>
<accession>A0A943I5E1</accession>
<protein>
    <recommendedName>
        <fullName evidence="11">Isopentenyl-diphosphate delta-isomerase</fullName>
        <shortName evidence="11">IPP isomerase</shortName>
        <ecNumber evidence="11">5.3.3.2</ecNumber>
    </recommendedName>
    <alternativeName>
        <fullName evidence="11">Isopentenyl diphosphate:dimethylallyl diphosphate isomerase</fullName>
    </alternativeName>
    <alternativeName>
        <fullName evidence="11">Isopentenyl pyrophosphate isomerase</fullName>
    </alternativeName>
    <alternativeName>
        <fullName evidence="11">Type 2 isopentenyl diphosphate isomerase</fullName>
        <shortName evidence="11">IDI-2</shortName>
    </alternativeName>
</protein>